<feature type="domain" description="Cupin type-2" evidence="2">
    <location>
        <begin position="93"/>
        <end position="172"/>
    </location>
</feature>
<dbReference type="PANTHER" id="PTHR34571">
    <property type="entry name" value="(S)-UREIDOGLYCINE AMINOHYDROLASE"/>
    <property type="match status" value="1"/>
</dbReference>
<dbReference type="NCBIfam" id="NF008373">
    <property type="entry name" value="PRK11171.1-2"/>
    <property type="match status" value="1"/>
</dbReference>
<comment type="caution">
    <text evidence="3">The sequence shown here is derived from an EMBL/GenBank/DDBJ whole genome shotgun (WGS) entry which is preliminary data.</text>
</comment>
<dbReference type="PANTHER" id="PTHR34571:SF1">
    <property type="entry name" value="(S)-UREIDOGLYCINE AMINOHYDROLASE"/>
    <property type="match status" value="1"/>
</dbReference>
<evidence type="ECO:0000259" key="2">
    <source>
        <dbReference type="Pfam" id="PF07883"/>
    </source>
</evidence>
<dbReference type="Proteomes" id="UP000317893">
    <property type="component" value="Unassembled WGS sequence"/>
</dbReference>
<feature type="compositionally biased region" description="Low complexity" evidence="1">
    <location>
        <begin position="11"/>
        <end position="26"/>
    </location>
</feature>
<dbReference type="OrthoDB" id="9814939at2"/>
<organism evidence="3 4">
    <name type="scientific">Lapillicoccus jejuensis</name>
    <dbReference type="NCBI Taxonomy" id="402171"/>
    <lineage>
        <taxon>Bacteria</taxon>
        <taxon>Bacillati</taxon>
        <taxon>Actinomycetota</taxon>
        <taxon>Actinomycetes</taxon>
        <taxon>Micrococcales</taxon>
        <taxon>Intrasporangiaceae</taxon>
        <taxon>Lapillicoccus</taxon>
    </lineage>
</organism>
<feature type="region of interest" description="Disordered" evidence="1">
    <location>
        <begin position="1"/>
        <end position="38"/>
    </location>
</feature>
<dbReference type="EMBL" id="VFMN01000001">
    <property type="protein sequence ID" value="TQJ10272.1"/>
    <property type="molecule type" value="Genomic_DNA"/>
</dbReference>
<dbReference type="AlphaFoldDB" id="A0A542E4J2"/>
<evidence type="ECO:0000313" key="3">
    <source>
        <dbReference type="EMBL" id="TQJ10272.1"/>
    </source>
</evidence>
<keyword evidence="4" id="KW-1185">Reference proteome</keyword>
<dbReference type="NCBIfam" id="TIGR03214">
    <property type="entry name" value="ura-cupin"/>
    <property type="match status" value="1"/>
</dbReference>
<evidence type="ECO:0000256" key="1">
    <source>
        <dbReference type="SAM" id="MobiDB-lite"/>
    </source>
</evidence>
<dbReference type="InterPro" id="IPR013096">
    <property type="entry name" value="Cupin_2"/>
</dbReference>
<dbReference type="InterPro" id="IPR011051">
    <property type="entry name" value="RmlC_Cupin_sf"/>
</dbReference>
<dbReference type="CDD" id="cd02211">
    <property type="entry name" value="cupin_UGlyAH_N"/>
    <property type="match status" value="1"/>
</dbReference>
<dbReference type="Pfam" id="PF07883">
    <property type="entry name" value="Cupin_2"/>
    <property type="match status" value="2"/>
</dbReference>
<accession>A0A542E4J2</accession>
<name>A0A542E4J2_9MICO</name>
<dbReference type="InterPro" id="IPR017627">
    <property type="entry name" value="UGHY"/>
</dbReference>
<proteinExistence type="predicted"/>
<evidence type="ECO:0000313" key="4">
    <source>
        <dbReference type="Proteomes" id="UP000317893"/>
    </source>
</evidence>
<dbReference type="InterPro" id="IPR044704">
    <property type="entry name" value="UGlyAH_cupin_N"/>
</dbReference>
<dbReference type="Gene3D" id="2.60.120.10">
    <property type="entry name" value="Jelly Rolls"/>
    <property type="match status" value="1"/>
</dbReference>
<dbReference type="CDD" id="cd02212">
    <property type="entry name" value="cupin_UGlyAH_C"/>
    <property type="match status" value="1"/>
</dbReference>
<dbReference type="InterPro" id="IPR014710">
    <property type="entry name" value="RmlC-like_jellyroll"/>
</dbReference>
<dbReference type="NCBIfam" id="NF008376">
    <property type="entry name" value="PRK11171.1-5"/>
    <property type="match status" value="1"/>
</dbReference>
<sequence length="307" mass="33417">MSGEPATHDPASLATTSSATTSREATYFAPRGGLPPQTQLTTERARFTTSYAVLPARTMTDIVTSRLPHWTGMRMWVLARPLSGFAETFSQYVVEVSPGGGSDRPELDPGAEAVLFVVDGELELTVGGSEGDGAGGEGASYGLGPGGYAFLPPGERWTLHNRSAATATFHWIRKAYEAVDGVDAPEAFVTNERDVAPTPMPGTDAWSTTRFVDPDDVRHDLHVNIVTFEPGGAIPFPETHVMEHGLYVLEGKAVYLLNEDWVEVEAGDFMWLRAFCPQACYAGGPGRFRYLLYKDVHRHAHLGRFAR</sequence>
<gene>
    <name evidence="3" type="ORF">FB458_3392</name>
</gene>
<feature type="domain" description="Cupin type-2" evidence="2">
    <location>
        <begin position="225"/>
        <end position="289"/>
    </location>
</feature>
<reference evidence="3 4" key="1">
    <citation type="submission" date="2019-06" db="EMBL/GenBank/DDBJ databases">
        <title>Sequencing the genomes of 1000 actinobacteria strains.</title>
        <authorList>
            <person name="Klenk H.-P."/>
        </authorList>
    </citation>
    <scope>NUCLEOTIDE SEQUENCE [LARGE SCALE GENOMIC DNA]</scope>
    <source>
        <strain evidence="3 4">DSM 18607</strain>
    </source>
</reference>
<dbReference type="GO" id="GO:0071522">
    <property type="term" value="F:ureidoglycine aminohydrolase activity"/>
    <property type="evidence" value="ECO:0007669"/>
    <property type="project" value="InterPro"/>
</dbReference>
<protein>
    <submittedName>
        <fullName evidence="3">(S)-ureidoglycine aminohydrolase</fullName>
    </submittedName>
</protein>
<dbReference type="InterPro" id="IPR044697">
    <property type="entry name" value="UGlyAH_cupin_C"/>
</dbReference>
<keyword evidence="3" id="KW-0378">Hydrolase</keyword>
<dbReference type="SUPFAM" id="SSF51182">
    <property type="entry name" value="RmlC-like cupins"/>
    <property type="match status" value="1"/>
</dbReference>
<dbReference type="NCBIfam" id="NF040771">
    <property type="entry name" value="AAH_UGLYAH2"/>
    <property type="match status" value="1"/>
</dbReference>